<dbReference type="RefSeq" id="WP_093839714.1">
    <property type="nucleotide sequence ID" value="NZ_FOLM01000009.1"/>
</dbReference>
<dbReference type="InterPro" id="IPR041413">
    <property type="entry name" value="MLTR_LBD"/>
</dbReference>
<reference evidence="2 3" key="1">
    <citation type="submission" date="2016-10" db="EMBL/GenBank/DDBJ databases">
        <authorList>
            <person name="de Groot N.N."/>
        </authorList>
    </citation>
    <scope>NUCLEOTIDE SEQUENCE [LARGE SCALE GENOMIC DNA]</scope>
    <source>
        <strain evidence="2 3">CGMCC 4.5739</strain>
    </source>
</reference>
<dbReference type="Pfam" id="PF17765">
    <property type="entry name" value="MLTR_LBD"/>
    <property type="match status" value="1"/>
</dbReference>
<dbReference type="STRING" id="910347.SAMN05421773_10976"/>
<dbReference type="Pfam" id="PF13560">
    <property type="entry name" value="HTH_31"/>
    <property type="match status" value="1"/>
</dbReference>
<dbReference type="PANTHER" id="PTHR35010:SF2">
    <property type="entry name" value="BLL4672 PROTEIN"/>
    <property type="match status" value="1"/>
</dbReference>
<organism evidence="2 3">
    <name type="scientific">Streptomyces aidingensis</name>
    <dbReference type="NCBI Taxonomy" id="910347"/>
    <lineage>
        <taxon>Bacteria</taxon>
        <taxon>Bacillati</taxon>
        <taxon>Actinomycetota</taxon>
        <taxon>Actinomycetes</taxon>
        <taxon>Kitasatosporales</taxon>
        <taxon>Streptomycetaceae</taxon>
        <taxon>Streptomyces</taxon>
    </lineage>
</organism>
<dbReference type="AlphaFoldDB" id="A0A1I1PB41"/>
<dbReference type="PANTHER" id="PTHR35010">
    <property type="entry name" value="BLL4672 PROTEIN-RELATED"/>
    <property type="match status" value="1"/>
</dbReference>
<feature type="domain" description="HTH cro/C1-type" evidence="1">
    <location>
        <begin position="36"/>
        <end position="83"/>
    </location>
</feature>
<sequence length="285" mass="31518">MDRRAELGAFLRSRRARLKPEDVGLSGFGSRRRVPGLRREELAQTAGVSVDYYVRFEQGRGENVSDSVIDAVATALRLTAAERAHLHDLARAVGGRPGAARTARPEVRAGVRRLLEALTDVPAYVVGRRTDILAWNGLYAELLTDLAALPADRRNTALLTFLDAGVRARYIDWETKARNVVAYLRMDHGRHPDDPAFDRLIAELSDGSAEFRRMWAAREVDERTHGTYRMRHPAVGELTVRYEGLRPAGDPETTLIAYTAEPGSPSEAALRRLARRTAPTGSPVG</sequence>
<evidence type="ECO:0000313" key="3">
    <source>
        <dbReference type="Proteomes" id="UP000199207"/>
    </source>
</evidence>
<dbReference type="InterPro" id="IPR010982">
    <property type="entry name" value="Lambda_DNA-bd_dom_sf"/>
</dbReference>
<proteinExistence type="predicted"/>
<dbReference type="CDD" id="cd00093">
    <property type="entry name" value="HTH_XRE"/>
    <property type="match status" value="1"/>
</dbReference>
<dbReference type="SUPFAM" id="SSF47413">
    <property type="entry name" value="lambda repressor-like DNA-binding domains"/>
    <property type="match status" value="1"/>
</dbReference>
<dbReference type="PROSITE" id="PS50943">
    <property type="entry name" value="HTH_CROC1"/>
    <property type="match status" value="1"/>
</dbReference>
<dbReference type="Proteomes" id="UP000199207">
    <property type="component" value="Unassembled WGS sequence"/>
</dbReference>
<dbReference type="GO" id="GO:0003677">
    <property type="term" value="F:DNA binding"/>
    <property type="evidence" value="ECO:0007669"/>
    <property type="project" value="InterPro"/>
</dbReference>
<keyword evidence="3" id="KW-1185">Reference proteome</keyword>
<name>A0A1I1PB41_9ACTN</name>
<dbReference type="Gene3D" id="1.10.260.40">
    <property type="entry name" value="lambda repressor-like DNA-binding domains"/>
    <property type="match status" value="1"/>
</dbReference>
<dbReference type="InterPro" id="IPR001387">
    <property type="entry name" value="Cro/C1-type_HTH"/>
</dbReference>
<evidence type="ECO:0000313" key="2">
    <source>
        <dbReference type="EMBL" id="SFD06955.1"/>
    </source>
</evidence>
<evidence type="ECO:0000259" key="1">
    <source>
        <dbReference type="PROSITE" id="PS50943"/>
    </source>
</evidence>
<gene>
    <name evidence="2" type="ORF">SAMN05421773_10976</name>
</gene>
<accession>A0A1I1PB41</accession>
<dbReference type="OrthoDB" id="3542608at2"/>
<dbReference type="Gene3D" id="3.30.450.180">
    <property type="match status" value="1"/>
</dbReference>
<dbReference type="SMART" id="SM00530">
    <property type="entry name" value="HTH_XRE"/>
    <property type="match status" value="1"/>
</dbReference>
<protein>
    <submittedName>
        <fullName evidence="2">Helix-turn-helix domain-containing protein</fullName>
    </submittedName>
</protein>
<dbReference type="EMBL" id="FOLM01000009">
    <property type="protein sequence ID" value="SFD06955.1"/>
    <property type="molecule type" value="Genomic_DNA"/>
</dbReference>